<dbReference type="InterPro" id="IPR027417">
    <property type="entry name" value="P-loop_NTPase"/>
</dbReference>
<name>A0ABT3PV77_9BACT</name>
<dbReference type="EMBL" id="JAJNDC010000001">
    <property type="protein sequence ID" value="MCW9711759.1"/>
    <property type="molecule type" value="Genomic_DNA"/>
</dbReference>
<comment type="caution">
    <text evidence="1">The sequence shown here is derived from an EMBL/GenBank/DDBJ whole genome shotgun (WGS) entry which is preliminary data.</text>
</comment>
<reference evidence="1 2" key="1">
    <citation type="submission" date="2021-11" db="EMBL/GenBank/DDBJ databases">
        <title>Aliifidinibius sp. nov., a new bacterium isolated from saline soil.</title>
        <authorList>
            <person name="Galisteo C."/>
            <person name="De La Haba R."/>
            <person name="Sanchez-Porro C."/>
            <person name="Ventosa A."/>
        </authorList>
    </citation>
    <scope>NUCLEOTIDE SEQUENCE [LARGE SCALE GENOMIC DNA]</scope>
    <source>
        <strain evidence="1 2">KACC 190600</strain>
    </source>
</reference>
<accession>A0ABT3PV77</accession>
<sequence>MDIQSVDNTFQDIAYGDSSFEDLKDELSRTANENQHHLCLFLGLYEPNKKKALEELADTLEREVKVIDTAELVTKIESETFQRLDNLFKDLQQSDTILYFKNGGKFCGSYTGNSSSRVKYATPQERYFLKKVKAFNGLVVVDINEYTDADKTLRRAAHSIVSFTLPDSKFQRFMWHLKNYTFHGCELKTKRPEAYSPTG</sequence>
<keyword evidence="2" id="KW-1185">Reference proteome</keyword>
<organism evidence="1 2">
    <name type="scientific">Fodinibius salicampi</name>
    <dbReference type="NCBI Taxonomy" id="1920655"/>
    <lineage>
        <taxon>Bacteria</taxon>
        <taxon>Pseudomonadati</taxon>
        <taxon>Balneolota</taxon>
        <taxon>Balneolia</taxon>
        <taxon>Balneolales</taxon>
        <taxon>Balneolaceae</taxon>
        <taxon>Fodinibius</taxon>
    </lineage>
</organism>
<dbReference type="Gene3D" id="3.40.50.300">
    <property type="entry name" value="P-loop containing nucleotide triphosphate hydrolases"/>
    <property type="match status" value="1"/>
</dbReference>
<dbReference type="Proteomes" id="UP001207337">
    <property type="component" value="Unassembled WGS sequence"/>
</dbReference>
<evidence type="ECO:0000313" key="1">
    <source>
        <dbReference type="EMBL" id="MCW9711759.1"/>
    </source>
</evidence>
<protein>
    <submittedName>
        <fullName evidence="1">Uncharacterized protein</fullName>
    </submittedName>
</protein>
<proteinExistence type="predicted"/>
<evidence type="ECO:0000313" key="2">
    <source>
        <dbReference type="Proteomes" id="UP001207337"/>
    </source>
</evidence>
<gene>
    <name evidence="1" type="ORF">LQ318_02480</name>
</gene>
<dbReference type="RefSeq" id="WP_265787245.1">
    <property type="nucleotide sequence ID" value="NZ_BAABRS010000001.1"/>
</dbReference>